<feature type="modified residue" description="4-aspartylphosphate" evidence="6">
    <location>
        <position position="55"/>
    </location>
</feature>
<dbReference type="PANTHER" id="PTHR44591:SF14">
    <property type="entry name" value="PROTEIN PILG"/>
    <property type="match status" value="1"/>
</dbReference>
<comment type="caution">
    <text evidence="8">The sequence shown here is derived from an EMBL/GenBank/DDBJ whole genome shotgun (WGS) entry which is preliminary data.</text>
</comment>
<keyword evidence="5" id="KW-0804">Transcription</keyword>
<dbReference type="GO" id="GO:0003677">
    <property type="term" value="F:DNA binding"/>
    <property type="evidence" value="ECO:0007669"/>
    <property type="project" value="UniProtKB-KW"/>
</dbReference>
<evidence type="ECO:0000256" key="3">
    <source>
        <dbReference type="ARBA" id="ARBA00023015"/>
    </source>
</evidence>
<dbReference type="PANTHER" id="PTHR44591">
    <property type="entry name" value="STRESS RESPONSE REGULATOR PROTEIN 1"/>
    <property type="match status" value="1"/>
</dbReference>
<accession>A0A0G0K3H1</accession>
<dbReference type="GO" id="GO:0000160">
    <property type="term" value="P:phosphorelay signal transduction system"/>
    <property type="evidence" value="ECO:0007669"/>
    <property type="project" value="UniProtKB-KW"/>
</dbReference>
<keyword evidence="4" id="KW-0238">DNA-binding</keyword>
<dbReference type="InterPro" id="IPR050595">
    <property type="entry name" value="Bact_response_regulator"/>
</dbReference>
<organism evidence="8 9">
    <name type="scientific">Candidatus Falkowbacteria bacterium GW2011_GWE1_38_31</name>
    <dbReference type="NCBI Taxonomy" id="1618638"/>
    <lineage>
        <taxon>Bacteria</taxon>
        <taxon>Candidatus Falkowiibacteriota</taxon>
    </lineage>
</organism>
<dbReference type="EMBL" id="LBUU01000007">
    <property type="protein sequence ID" value="KKQ70025.1"/>
    <property type="molecule type" value="Genomic_DNA"/>
</dbReference>
<evidence type="ECO:0000256" key="2">
    <source>
        <dbReference type="ARBA" id="ARBA00023012"/>
    </source>
</evidence>
<feature type="domain" description="Response regulatory" evidence="7">
    <location>
        <begin position="6"/>
        <end position="123"/>
    </location>
</feature>
<proteinExistence type="predicted"/>
<evidence type="ECO:0000259" key="7">
    <source>
        <dbReference type="PROSITE" id="PS50110"/>
    </source>
</evidence>
<dbReference type="Gene3D" id="3.40.50.2300">
    <property type="match status" value="1"/>
</dbReference>
<dbReference type="AlphaFoldDB" id="A0A0G0K3H1"/>
<dbReference type="SUPFAM" id="SSF52172">
    <property type="entry name" value="CheY-like"/>
    <property type="match status" value="1"/>
</dbReference>
<name>A0A0G0K3H1_9BACT</name>
<reference evidence="8 9" key="1">
    <citation type="journal article" date="2015" name="Nature">
        <title>rRNA introns, odd ribosomes, and small enigmatic genomes across a large radiation of phyla.</title>
        <authorList>
            <person name="Brown C.T."/>
            <person name="Hug L.A."/>
            <person name="Thomas B.C."/>
            <person name="Sharon I."/>
            <person name="Castelle C.J."/>
            <person name="Singh A."/>
            <person name="Wilkins M.J."/>
            <person name="Williams K.H."/>
            <person name="Banfield J.F."/>
        </authorList>
    </citation>
    <scope>NUCLEOTIDE SEQUENCE [LARGE SCALE GENOMIC DNA]</scope>
</reference>
<protein>
    <submittedName>
        <fullName evidence="8">Two component, sigma54 specific, transcriptional regulator, Fis family</fullName>
    </submittedName>
</protein>
<dbReference type="InterPro" id="IPR001789">
    <property type="entry name" value="Sig_transdc_resp-reg_receiver"/>
</dbReference>
<dbReference type="PROSITE" id="PS50110">
    <property type="entry name" value="RESPONSE_REGULATORY"/>
    <property type="match status" value="1"/>
</dbReference>
<gene>
    <name evidence="8" type="ORF">US91_C0007G0035</name>
</gene>
<keyword evidence="3" id="KW-0805">Transcription regulation</keyword>
<dbReference type="Pfam" id="PF00072">
    <property type="entry name" value="Response_reg"/>
    <property type="match status" value="1"/>
</dbReference>
<evidence type="ECO:0000313" key="8">
    <source>
        <dbReference type="EMBL" id="KKQ70025.1"/>
    </source>
</evidence>
<evidence type="ECO:0000313" key="9">
    <source>
        <dbReference type="Proteomes" id="UP000034022"/>
    </source>
</evidence>
<evidence type="ECO:0000256" key="1">
    <source>
        <dbReference type="ARBA" id="ARBA00022553"/>
    </source>
</evidence>
<evidence type="ECO:0000256" key="4">
    <source>
        <dbReference type="ARBA" id="ARBA00023125"/>
    </source>
</evidence>
<evidence type="ECO:0000256" key="5">
    <source>
        <dbReference type="ARBA" id="ARBA00023163"/>
    </source>
</evidence>
<keyword evidence="1 6" id="KW-0597">Phosphoprotein</keyword>
<evidence type="ECO:0000256" key="6">
    <source>
        <dbReference type="PROSITE-ProRule" id="PRU00169"/>
    </source>
</evidence>
<dbReference type="FunFam" id="3.40.50.2300:FF:000001">
    <property type="entry name" value="DNA-binding response regulator PhoB"/>
    <property type="match status" value="1"/>
</dbReference>
<dbReference type="SMART" id="SM00448">
    <property type="entry name" value="REC"/>
    <property type="match status" value="1"/>
</dbReference>
<dbReference type="Proteomes" id="UP000034022">
    <property type="component" value="Unassembled WGS sequence"/>
</dbReference>
<dbReference type="InterPro" id="IPR011006">
    <property type="entry name" value="CheY-like_superfamily"/>
</dbReference>
<sequence>MSDKKTILIAEDEAPMLMALAKKFQDKGFAVIEAIDGQAALDKAMENKPDIILLDIIMPKMEGIEVMRRIREDKKWGSDVPIVMLTNLSDADNVAEASKYGVYDFLVKTDWRLDDIVDIVKQKLFI</sequence>
<keyword evidence="2" id="KW-0902">Two-component regulatory system</keyword>